<evidence type="ECO:0000256" key="10">
    <source>
        <dbReference type="ARBA" id="ARBA00023239"/>
    </source>
</evidence>
<feature type="modified residue" description="N6-(pyridoxal phosphate)lysine" evidence="12">
    <location>
        <position position="94"/>
    </location>
</feature>
<accession>A0A087BCL9</accession>
<dbReference type="PIRSF" id="PIRSF001413">
    <property type="entry name" value="Trp_syn_beta"/>
    <property type="match status" value="1"/>
</dbReference>
<evidence type="ECO:0000256" key="6">
    <source>
        <dbReference type="ARBA" id="ARBA00022605"/>
    </source>
</evidence>
<keyword evidence="8 12" id="KW-0663">Pyridoxal phosphate</keyword>
<dbReference type="InterPro" id="IPR006654">
    <property type="entry name" value="Trp_synth_beta"/>
</dbReference>
<dbReference type="FunFam" id="3.40.50.1100:FF:000004">
    <property type="entry name" value="Tryptophan synthase beta chain"/>
    <property type="match status" value="1"/>
</dbReference>
<reference evidence="14 15" key="1">
    <citation type="submission" date="2014-03" db="EMBL/GenBank/DDBJ databases">
        <title>Genomics of Bifidobacteria.</title>
        <authorList>
            <person name="Ventura M."/>
            <person name="Milani C."/>
            <person name="Lugli G.A."/>
        </authorList>
    </citation>
    <scope>NUCLEOTIDE SEQUENCE [LARGE SCALE GENOMIC DNA]</scope>
    <source>
        <strain evidence="14 15">LMG 11591</strain>
    </source>
</reference>
<keyword evidence="10 12" id="KW-0456">Lyase</keyword>
<dbReference type="InterPro" id="IPR023026">
    <property type="entry name" value="Trp_synth_beta/beta-like"/>
</dbReference>
<comment type="subunit">
    <text evidence="5 12">Tetramer of two alpha and two beta chains.</text>
</comment>
<dbReference type="InterPro" id="IPR006653">
    <property type="entry name" value="Trp_synth_b_CS"/>
</dbReference>
<dbReference type="PANTHER" id="PTHR48077">
    <property type="entry name" value="TRYPTOPHAN SYNTHASE-RELATED"/>
    <property type="match status" value="1"/>
</dbReference>
<evidence type="ECO:0000256" key="2">
    <source>
        <dbReference type="ARBA" id="ARBA00002786"/>
    </source>
</evidence>
<evidence type="ECO:0000259" key="13">
    <source>
        <dbReference type="Pfam" id="PF00291"/>
    </source>
</evidence>
<dbReference type="RefSeq" id="WP_051126586.1">
    <property type="nucleotide sequence ID" value="NZ_JGZB01000003.1"/>
</dbReference>
<dbReference type="STRING" id="1692.BMAGN_0641"/>
<evidence type="ECO:0000256" key="5">
    <source>
        <dbReference type="ARBA" id="ARBA00011270"/>
    </source>
</evidence>
<dbReference type="FunFam" id="3.40.50.1100:FF:000001">
    <property type="entry name" value="Tryptophan synthase beta chain"/>
    <property type="match status" value="1"/>
</dbReference>
<gene>
    <name evidence="12" type="primary">trpB</name>
    <name evidence="14" type="ORF">BMAGN_0641</name>
</gene>
<dbReference type="Proteomes" id="UP000029052">
    <property type="component" value="Unassembled WGS sequence"/>
</dbReference>
<name>A0A087BCL9_9BIFI</name>
<keyword evidence="9 12" id="KW-0057">Aromatic amino acid biosynthesis</keyword>
<dbReference type="UniPathway" id="UPA00035">
    <property type="reaction ID" value="UER00044"/>
</dbReference>
<dbReference type="Pfam" id="PF00291">
    <property type="entry name" value="PALP"/>
    <property type="match status" value="1"/>
</dbReference>
<organism evidence="14 15">
    <name type="scientific">Bifidobacterium magnum</name>
    <dbReference type="NCBI Taxonomy" id="1692"/>
    <lineage>
        <taxon>Bacteria</taxon>
        <taxon>Bacillati</taxon>
        <taxon>Actinomycetota</taxon>
        <taxon>Actinomycetes</taxon>
        <taxon>Bifidobacteriales</taxon>
        <taxon>Bifidobacteriaceae</taxon>
        <taxon>Bifidobacterium</taxon>
    </lineage>
</organism>
<evidence type="ECO:0000256" key="9">
    <source>
        <dbReference type="ARBA" id="ARBA00023141"/>
    </source>
</evidence>
<evidence type="ECO:0000256" key="4">
    <source>
        <dbReference type="ARBA" id="ARBA00009982"/>
    </source>
</evidence>
<dbReference type="GO" id="GO:0004834">
    <property type="term" value="F:tryptophan synthase activity"/>
    <property type="evidence" value="ECO:0007669"/>
    <property type="project" value="UniProtKB-UniRule"/>
</dbReference>
<comment type="catalytic activity">
    <reaction evidence="11 12">
        <text>(1S,2R)-1-C-(indol-3-yl)glycerol 3-phosphate + L-serine = D-glyceraldehyde 3-phosphate + L-tryptophan + H2O</text>
        <dbReference type="Rhea" id="RHEA:10532"/>
        <dbReference type="ChEBI" id="CHEBI:15377"/>
        <dbReference type="ChEBI" id="CHEBI:33384"/>
        <dbReference type="ChEBI" id="CHEBI:57912"/>
        <dbReference type="ChEBI" id="CHEBI:58866"/>
        <dbReference type="ChEBI" id="CHEBI:59776"/>
        <dbReference type="EC" id="4.2.1.20"/>
    </reaction>
</comment>
<protein>
    <recommendedName>
        <fullName evidence="12">Tryptophan synthase beta chain</fullName>
        <ecNumber evidence="12">4.2.1.20</ecNumber>
    </recommendedName>
</protein>
<feature type="domain" description="Tryptophan synthase beta chain-like PALP" evidence="13">
    <location>
        <begin position="59"/>
        <end position="384"/>
    </location>
</feature>
<comment type="similarity">
    <text evidence="4 12">Belongs to the TrpB family.</text>
</comment>
<dbReference type="eggNOG" id="COG0133">
    <property type="taxonomic scope" value="Bacteria"/>
</dbReference>
<evidence type="ECO:0000256" key="12">
    <source>
        <dbReference type="HAMAP-Rule" id="MF_00133"/>
    </source>
</evidence>
<evidence type="ECO:0000256" key="7">
    <source>
        <dbReference type="ARBA" id="ARBA00022822"/>
    </source>
</evidence>
<evidence type="ECO:0000256" key="3">
    <source>
        <dbReference type="ARBA" id="ARBA00004733"/>
    </source>
</evidence>
<dbReference type="EMBL" id="JGZB01000003">
    <property type="protein sequence ID" value="KFI68769.1"/>
    <property type="molecule type" value="Genomic_DNA"/>
</dbReference>
<comment type="pathway">
    <text evidence="3 12">Amino-acid biosynthesis; L-tryptophan biosynthesis; L-tryptophan from chorismate: step 5/5.</text>
</comment>
<dbReference type="InterPro" id="IPR036052">
    <property type="entry name" value="TrpB-like_PALP_sf"/>
</dbReference>
<comment type="caution">
    <text evidence="14">The sequence shown here is derived from an EMBL/GenBank/DDBJ whole genome shotgun (WGS) entry which is preliminary data.</text>
</comment>
<evidence type="ECO:0000313" key="14">
    <source>
        <dbReference type="EMBL" id="KFI68769.1"/>
    </source>
</evidence>
<comment type="function">
    <text evidence="2 12">The beta subunit is responsible for the synthesis of L-tryptophan from indole and L-serine.</text>
</comment>
<dbReference type="AlphaFoldDB" id="A0A087BCL9"/>
<evidence type="ECO:0000313" key="15">
    <source>
        <dbReference type="Proteomes" id="UP000029052"/>
    </source>
</evidence>
<evidence type="ECO:0000256" key="8">
    <source>
        <dbReference type="ARBA" id="ARBA00022898"/>
    </source>
</evidence>
<proteinExistence type="inferred from homology"/>
<dbReference type="PROSITE" id="PS00168">
    <property type="entry name" value="TRP_SYNTHASE_BETA"/>
    <property type="match status" value="1"/>
</dbReference>
<dbReference type="Gene3D" id="3.40.50.1100">
    <property type="match status" value="2"/>
</dbReference>
<dbReference type="SUPFAM" id="SSF53686">
    <property type="entry name" value="Tryptophan synthase beta subunit-like PLP-dependent enzymes"/>
    <property type="match status" value="1"/>
</dbReference>
<dbReference type="GO" id="GO:0005737">
    <property type="term" value="C:cytoplasm"/>
    <property type="evidence" value="ECO:0007669"/>
    <property type="project" value="TreeGrafter"/>
</dbReference>
<comment type="cofactor">
    <cofactor evidence="1 12">
        <name>pyridoxal 5'-phosphate</name>
        <dbReference type="ChEBI" id="CHEBI:597326"/>
    </cofactor>
</comment>
<keyword evidence="15" id="KW-1185">Reference proteome</keyword>
<dbReference type="CDD" id="cd06446">
    <property type="entry name" value="Trp-synth_B"/>
    <property type="match status" value="1"/>
</dbReference>
<dbReference type="PANTHER" id="PTHR48077:SF3">
    <property type="entry name" value="TRYPTOPHAN SYNTHASE"/>
    <property type="match status" value="1"/>
</dbReference>
<dbReference type="EC" id="4.2.1.20" evidence="12"/>
<keyword evidence="7 12" id="KW-0822">Tryptophan biosynthesis</keyword>
<dbReference type="InterPro" id="IPR001926">
    <property type="entry name" value="TrpB-like_PALP"/>
</dbReference>
<sequence length="403" mass="43885">MEPPTSTGEHCTGRFGVHGGQYVPETLMNAVIELEDAYNTFKDDPEFRRELADLLNNYAGRPSRLYYAEKMTKDLGGAKIYLKREDLNHTGSHKINNVLGQALLAKKMGKTRLIAETGAGQHGVATATAAALLGMECVVFMGKEDTERQALNVYRMRLLGADVVPVTSGTATLKDAVSEAMREWTSRIDDTHYCLGSVMGPHPFPMIVRDFQAVISQEIKEQLMEAEGRLPDVVLACVGGGSNAIGSFYNFIDDPSVRLIGCEAAGRGIDTFETAATINTGSLGIFHGMKSYFCQDEYGQIAPVYSISAGLDYPGIGPEHAWLHDEGRAEYVPVTDDQAVNAFEYMSRTEGIIPAIESAHAVAYAMELAPTMDPDQIIVITISGRGDKDCAAIARYRGEDIHE</sequence>
<dbReference type="HAMAP" id="MF_00133">
    <property type="entry name" value="Trp_synth_beta"/>
    <property type="match status" value="1"/>
</dbReference>
<dbReference type="NCBIfam" id="TIGR00263">
    <property type="entry name" value="trpB"/>
    <property type="match status" value="1"/>
</dbReference>
<keyword evidence="6 12" id="KW-0028">Amino-acid biosynthesis</keyword>
<evidence type="ECO:0000256" key="1">
    <source>
        <dbReference type="ARBA" id="ARBA00001933"/>
    </source>
</evidence>
<evidence type="ECO:0000256" key="11">
    <source>
        <dbReference type="ARBA" id="ARBA00049047"/>
    </source>
</evidence>